<proteinExistence type="predicted"/>
<organism evidence="1 2">
    <name type="scientific">Pomacea canaliculata</name>
    <name type="common">Golden apple snail</name>
    <dbReference type="NCBI Taxonomy" id="400727"/>
    <lineage>
        <taxon>Eukaryota</taxon>
        <taxon>Metazoa</taxon>
        <taxon>Spiralia</taxon>
        <taxon>Lophotrochozoa</taxon>
        <taxon>Mollusca</taxon>
        <taxon>Gastropoda</taxon>
        <taxon>Caenogastropoda</taxon>
        <taxon>Architaenioglossa</taxon>
        <taxon>Ampullarioidea</taxon>
        <taxon>Ampullariidae</taxon>
        <taxon>Pomacea</taxon>
    </lineage>
</organism>
<reference evidence="1 2" key="1">
    <citation type="submission" date="2018-04" db="EMBL/GenBank/DDBJ databases">
        <title>The genome of golden apple snail Pomacea canaliculata provides insight into stress tolerance and invasive adaptation.</title>
        <authorList>
            <person name="Liu C."/>
            <person name="Liu B."/>
            <person name="Ren Y."/>
            <person name="Zhang Y."/>
            <person name="Wang H."/>
            <person name="Li S."/>
            <person name="Jiang F."/>
            <person name="Yin L."/>
            <person name="Zhang G."/>
            <person name="Qian W."/>
            <person name="Fan W."/>
        </authorList>
    </citation>
    <scope>NUCLEOTIDE SEQUENCE [LARGE SCALE GENOMIC DNA]</scope>
    <source>
        <strain evidence="1">SZHN2017</strain>
        <tissue evidence="1">Muscle</tissue>
    </source>
</reference>
<dbReference type="Proteomes" id="UP000245119">
    <property type="component" value="Linkage Group LG8"/>
</dbReference>
<gene>
    <name evidence="1" type="ORF">C0Q70_13716</name>
</gene>
<comment type="caution">
    <text evidence="1">The sequence shown here is derived from an EMBL/GenBank/DDBJ whole genome shotgun (WGS) entry which is preliminary data.</text>
</comment>
<protein>
    <submittedName>
        <fullName evidence="1">Uncharacterized protein</fullName>
    </submittedName>
</protein>
<dbReference type="AlphaFoldDB" id="A0A2T7NXZ2"/>
<accession>A0A2T7NXZ2</accession>
<evidence type="ECO:0000313" key="1">
    <source>
        <dbReference type="EMBL" id="PVD26048.1"/>
    </source>
</evidence>
<evidence type="ECO:0000313" key="2">
    <source>
        <dbReference type="Proteomes" id="UP000245119"/>
    </source>
</evidence>
<dbReference type="EMBL" id="PZQS01000008">
    <property type="protein sequence ID" value="PVD26048.1"/>
    <property type="molecule type" value="Genomic_DNA"/>
</dbReference>
<name>A0A2T7NXZ2_POMCA</name>
<keyword evidence="2" id="KW-1185">Reference proteome</keyword>
<sequence>MASKDRHVGPAPVATRFRTSFAVHSSGERSGSVQGAGHQHIDEYTHPPALHCVFFRDNLSFPISTPLGISLVVEMGRVNVGRECERENLLPVYLLACCSRQVSNHLRPKARRTKAPNIL</sequence>